<gene>
    <name evidence="2" type="ORF">SAMN05421804_11230</name>
</gene>
<evidence type="ECO:0000313" key="2">
    <source>
        <dbReference type="EMBL" id="SDJ28853.1"/>
    </source>
</evidence>
<organism evidence="2 3">
    <name type="scientific">Proteiniclasticum ruminis</name>
    <dbReference type="NCBI Taxonomy" id="398199"/>
    <lineage>
        <taxon>Bacteria</taxon>
        <taxon>Bacillati</taxon>
        <taxon>Bacillota</taxon>
        <taxon>Clostridia</taxon>
        <taxon>Eubacteriales</taxon>
        <taxon>Clostridiaceae</taxon>
        <taxon>Proteiniclasticum</taxon>
    </lineage>
</organism>
<accession>A0A1G8SI73</accession>
<evidence type="ECO:0000313" key="3">
    <source>
        <dbReference type="Proteomes" id="UP000183255"/>
    </source>
</evidence>
<sequence length="249" mass="28656">MNDTSKLEYLIKGIVLLILDTITFLLVFSFWALLNFPVFLWSSSAILLTLMMLNGVILTSRYFIKSFGVGVYSSLLASTLLYYLSTMVFTGATYILIAPKRYVLLFLLITLVYILVVFGLFVSGVTKNQDLVRKEKEKEKMLDLNLLLFRINDNLRKSKDYVDELCYFELSNAYTEMEERIRRSTPFGSTGKPVIENLETKILTKLQEINESISSLQYLEEKVGKDKSIVDALNDVKIFTINREKLNIQ</sequence>
<feature type="transmembrane region" description="Helical" evidence="1">
    <location>
        <begin position="75"/>
        <end position="97"/>
    </location>
</feature>
<evidence type="ECO:0008006" key="4">
    <source>
        <dbReference type="Google" id="ProtNLM"/>
    </source>
</evidence>
<proteinExistence type="predicted"/>
<protein>
    <recommendedName>
        <fullName evidence="4">5-bromo-4-chloroindolyl phosphate hydrolysis protein</fullName>
    </recommendedName>
</protein>
<evidence type="ECO:0000256" key="1">
    <source>
        <dbReference type="SAM" id="Phobius"/>
    </source>
</evidence>
<name>A0A1G8SI73_9CLOT</name>
<feature type="transmembrane region" description="Helical" evidence="1">
    <location>
        <begin position="103"/>
        <end position="126"/>
    </location>
</feature>
<feature type="transmembrane region" description="Helical" evidence="1">
    <location>
        <begin position="39"/>
        <end position="63"/>
    </location>
</feature>
<dbReference type="RefSeq" id="WP_031577955.1">
    <property type="nucleotide sequence ID" value="NZ_FNDZ01000012.1"/>
</dbReference>
<dbReference type="Proteomes" id="UP000183255">
    <property type="component" value="Unassembled WGS sequence"/>
</dbReference>
<reference evidence="2 3" key="1">
    <citation type="submission" date="2016-10" db="EMBL/GenBank/DDBJ databases">
        <authorList>
            <person name="de Groot N.N."/>
        </authorList>
    </citation>
    <scope>NUCLEOTIDE SEQUENCE [LARGE SCALE GENOMIC DNA]</scope>
    <source>
        <strain evidence="2 3">CGMCC 1.5058</strain>
    </source>
</reference>
<feature type="transmembrane region" description="Helical" evidence="1">
    <location>
        <begin position="9"/>
        <end position="33"/>
    </location>
</feature>
<keyword evidence="1" id="KW-1133">Transmembrane helix</keyword>
<keyword evidence="1" id="KW-0812">Transmembrane</keyword>
<keyword evidence="1" id="KW-0472">Membrane</keyword>
<dbReference type="AlphaFoldDB" id="A0A1G8SI73"/>
<dbReference type="EMBL" id="FNDZ01000012">
    <property type="protein sequence ID" value="SDJ28853.1"/>
    <property type="molecule type" value="Genomic_DNA"/>
</dbReference>